<protein>
    <submittedName>
        <fullName evidence="1">Uncharacterized protein</fullName>
    </submittedName>
</protein>
<dbReference type="HOGENOM" id="CLU_3087130_0_0_1"/>
<accession>H1VJC9</accession>
<proteinExistence type="predicted"/>
<dbReference type="Proteomes" id="UP000007174">
    <property type="component" value="Unassembled WGS sequence"/>
</dbReference>
<dbReference type="STRING" id="759273.H1VJC9"/>
<organism evidence="1 2">
    <name type="scientific">Colletotrichum higginsianum (strain IMI 349063)</name>
    <name type="common">Crucifer anthracnose fungus</name>
    <dbReference type="NCBI Taxonomy" id="759273"/>
    <lineage>
        <taxon>Eukaryota</taxon>
        <taxon>Fungi</taxon>
        <taxon>Dikarya</taxon>
        <taxon>Ascomycota</taxon>
        <taxon>Pezizomycotina</taxon>
        <taxon>Sordariomycetes</taxon>
        <taxon>Hypocreomycetidae</taxon>
        <taxon>Glomerellales</taxon>
        <taxon>Glomerellaceae</taxon>
        <taxon>Colletotrichum</taxon>
        <taxon>Colletotrichum destructivum species complex</taxon>
    </lineage>
</organism>
<reference evidence="2" key="1">
    <citation type="journal article" date="2012" name="Nat. Genet.">
        <title>Lifestyle transitions in plant pathogenic Colletotrichum fungi deciphered by genome and transcriptome analyses.</title>
        <authorList>
            <person name="O'Connell R.J."/>
            <person name="Thon M.R."/>
            <person name="Hacquard S."/>
            <person name="Amyotte S.G."/>
            <person name="Kleemann J."/>
            <person name="Torres M.F."/>
            <person name="Damm U."/>
            <person name="Buiate E.A."/>
            <person name="Epstein L."/>
            <person name="Alkan N."/>
            <person name="Altmueller J."/>
            <person name="Alvarado-Balderrama L."/>
            <person name="Bauser C.A."/>
            <person name="Becker C."/>
            <person name="Birren B.W."/>
            <person name="Chen Z."/>
            <person name="Choi J."/>
            <person name="Crouch J.A."/>
            <person name="Duvick J.P."/>
            <person name="Farman M.A."/>
            <person name="Gan P."/>
            <person name="Heiman D."/>
            <person name="Henrissat B."/>
            <person name="Howard R.J."/>
            <person name="Kabbage M."/>
            <person name="Koch C."/>
            <person name="Kracher B."/>
            <person name="Kubo Y."/>
            <person name="Law A.D."/>
            <person name="Lebrun M.-H."/>
            <person name="Lee Y.-H."/>
            <person name="Miyara I."/>
            <person name="Moore N."/>
            <person name="Neumann U."/>
            <person name="Nordstroem K."/>
            <person name="Panaccione D.G."/>
            <person name="Panstruga R."/>
            <person name="Place M."/>
            <person name="Proctor R.H."/>
            <person name="Prusky D."/>
            <person name="Rech G."/>
            <person name="Reinhardt R."/>
            <person name="Rollins J.A."/>
            <person name="Rounsley S."/>
            <person name="Schardl C.L."/>
            <person name="Schwartz D.C."/>
            <person name="Shenoy N."/>
            <person name="Shirasu K."/>
            <person name="Sikhakolli U.R."/>
            <person name="Stueber K."/>
            <person name="Sukno S.A."/>
            <person name="Sweigard J.A."/>
            <person name="Takano Y."/>
            <person name="Takahara H."/>
            <person name="Trail F."/>
            <person name="van der Does H.C."/>
            <person name="Voll L.M."/>
            <person name="Will I."/>
            <person name="Young S."/>
            <person name="Zeng Q."/>
            <person name="Zhang J."/>
            <person name="Zhou S."/>
            <person name="Dickman M.B."/>
            <person name="Schulze-Lefert P."/>
            <person name="Ver Loren van Themaat E."/>
            <person name="Ma L.-J."/>
            <person name="Vaillancourt L.J."/>
        </authorList>
    </citation>
    <scope>NUCLEOTIDE SEQUENCE [LARGE SCALE GENOMIC DNA]</scope>
    <source>
        <strain evidence="2">IMI 349063</strain>
    </source>
</reference>
<name>H1VJC9_COLHI</name>
<dbReference type="EMBL" id="CACQ02004012">
    <property type="protein sequence ID" value="CCF40332.1"/>
    <property type="molecule type" value="Genomic_DNA"/>
</dbReference>
<evidence type="ECO:0000313" key="1">
    <source>
        <dbReference type="EMBL" id="CCF40332.1"/>
    </source>
</evidence>
<dbReference type="AlphaFoldDB" id="H1VJC9"/>
<evidence type="ECO:0000313" key="2">
    <source>
        <dbReference type="Proteomes" id="UP000007174"/>
    </source>
</evidence>
<sequence length="52" mass="5929">MAIEGSPIVVKETEWKGEELEELKQRMLVHEHQLIVEAAAKVTQEIVEDRGT</sequence>
<gene>
    <name evidence="1" type="ORF">CH063_02330</name>
</gene>